<comment type="caution">
    <text evidence="2">The sequence shown here is derived from an EMBL/GenBank/DDBJ whole genome shotgun (WGS) entry which is preliminary data.</text>
</comment>
<accession>A0A644ZLL8</accession>
<gene>
    <name evidence="2" type="primary">gloB_33</name>
    <name evidence="2" type="ORF">SDC9_88262</name>
</gene>
<name>A0A644ZLL8_9ZZZZ</name>
<evidence type="ECO:0000259" key="1">
    <source>
        <dbReference type="SMART" id="SM00849"/>
    </source>
</evidence>
<dbReference type="Gene3D" id="1.10.10.10">
    <property type="entry name" value="Winged helix-like DNA-binding domain superfamily/Winged helix DNA-binding domain"/>
    <property type="match status" value="1"/>
</dbReference>
<dbReference type="SMART" id="SM00849">
    <property type="entry name" value="Lactamase_B"/>
    <property type="match status" value="1"/>
</dbReference>
<dbReference type="PANTHER" id="PTHR23131:SF4">
    <property type="entry name" value="METALLO-BETA-LACTAMASE SUPERFAMILY POTEIN"/>
    <property type="match status" value="1"/>
</dbReference>
<dbReference type="Gene3D" id="3.60.15.10">
    <property type="entry name" value="Ribonuclease Z/Hydroxyacylglutathione hydrolase-like"/>
    <property type="match status" value="1"/>
</dbReference>
<dbReference type="InterPro" id="IPR036388">
    <property type="entry name" value="WH-like_DNA-bd_sf"/>
</dbReference>
<dbReference type="EMBL" id="VSSQ01009430">
    <property type="protein sequence ID" value="MPM41607.1"/>
    <property type="molecule type" value="Genomic_DNA"/>
</dbReference>
<dbReference type="InterPro" id="IPR036866">
    <property type="entry name" value="RibonucZ/Hydroxyglut_hydro"/>
</dbReference>
<dbReference type="Pfam" id="PF21221">
    <property type="entry name" value="B_lactamase-like_C"/>
    <property type="match status" value="1"/>
</dbReference>
<dbReference type="PANTHER" id="PTHR23131">
    <property type="entry name" value="ENDORIBONUCLEASE LACTB2"/>
    <property type="match status" value="1"/>
</dbReference>
<proteinExistence type="predicted"/>
<dbReference type="Pfam" id="PF00753">
    <property type="entry name" value="Lactamase_B"/>
    <property type="match status" value="1"/>
</dbReference>
<dbReference type="SUPFAM" id="SSF56281">
    <property type="entry name" value="Metallo-hydrolase/oxidoreductase"/>
    <property type="match status" value="1"/>
</dbReference>
<dbReference type="InterPro" id="IPR048933">
    <property type="entry name" value="B_lactamase-like_C"/>
</dbReference>
<organism evidence="2">
    <name type="scientific">bioreactor metagenome</name>
    <dbReference type="NCBI Taxonomy" id="1076179"/>
    <lineage>
        <taxon>unclassified sequences</taxon>
        <taxon>metagenomes</taxon>
        <taxon>ecological metagenomes</taxon>
    </lineage>
</organism>
<dbReference type="EC" id="3.1.2.6" evidence="2"/>
<dbReference type="GO" id="GO:0004416">
    <property type="term" value="F:hydroxyacylglutathione hydrolase activity"/>
    <property type="evidence" value="ECO:0007669"/>
    <property type="project" value="UniProtKB-EC"/>
</dbReference>
<sequence length="330" mass="38322">MLEKMHSNPDIYKIFVPLPDNPLQNLNCFVVKSDKGNLIIDTGFNRPECEEALRSGLKELDIDINDSVLYLTHLHSDHVGLAATIMPKNAKIYMGRIDYDYLMTSVKGNHWDETDDFFRKHGFPEDKLIELHTKNPARAFQVAGVFDAIRLEDGEKFKVGDCEFTCIYVPGHTPGNTCLYYEKENLMFLGDHVLFDITPNITAWYGVKDSLSNYIESLKKIRQFKIDTALPAHRNTKGIDVYDRIDQLLEHHEERLKDTEKVVKMIPNSTSYEIAAYMKWQMRGKNWDEFPISQRWFAVGETIAHLDYLMSRGMIKCDVDKEGIYRYTFL</sequence>
<evidence type="ECO:0000313" key="2">
    <source>
        <dbReference type="EMBL" id="MPM41607.1"/>
    </source>
</evidence>
<dbReference type="AlphaFoldDB" id="A0A644ZLL8"/>
<protein>
    <submittedName>
        <fullName evidence="2">Hydroxyacylglutathione hydrolase</fullName>
        <ecNumber evidence="2">3.1.2.6</ecNumber>
    </submittedName>
</protein>
<feature type="domain" description="Metallo-beta-lactamase" evidence="1">
    <location>
        <begin position="25"/>
        <end position="233"/>
    </location>
</feature>
<keyword evidence="2" id="KW-0378">Hydrolase</keyword>
<reference evidence="2" key="1">
    <citation type="submission" date="2019-08" db="EMBL/GenBank/DDBJ databases">
        <authorList>
            <person name="Kucharzyk K."/>
            <person name="Murdoch R.W."/>
            <person name="Higgins S."/>
            <person name="Loffler F."/>
        </authorList>
    </citation>
    <scope>NUCLEOTIDE SEQUENCE</scope>
</reference>
<dbReference type="InterPro" id="IPR050662">
    <property type="entry name" value="Sec-metab_biosynth-thioest"/>
</dbReference>
<dbReference type="InterPro" id="IPR001279">
    <property type="entry name" value="Metallo-B-lactamas"/>
</dbReference>